<dbReference type="InterPro" id="IPR001611">
    <property type="entry name" value="Leu-rich_rpt"/>
</dbReference>
<reference evidence="6 7" key="1">
    <citation type="submission" date="2020-04" db="EMBL/GenBank/DDBJ databases">
        <title>Plant Genome Project.</title>
        <authorList>
            <person name="Zhang R.-G."/>
        </authorList>
    </citation>
    <scope>NUCLEOTIDE SEQUENCE [LARGE SCALE GENOMIC DNA]</scope>
    <source>
        <strain evidence="6">YNK0</strain>
        <tissue evidence="6">Leaf</tissue>
    </source>
</reference>
<dbReference type="AlphaFoldDB" id="A0A835DSA0"/>
<dbReference type="InterPro" id="IPR053038">
    <property type="entry name" value="RLP_Defense"/>
</dbReference>
<evidence type="ECO:0000256" key="3">
    <source>
        <dbReference type="SAM" id="MobiDB-lite"/>
    </source>
</evidence>
<feature type="region of interest" description="Disordered" evidence="3">
    <location>
        <begin position="367"/>
        <end position="404"/>
    </location>
</feature>
<keyword evidence="4" id="KW-1133">Transmembrane helix</keyword>
<keyword evidence="4" id="KW-0472">Membrane</keyword>
<dbReference type="SUPFAM" id="SSF52058">
    <property type="entry name" value="L domain-like"/>
    <property type="match status" value="1"/>
</dbReference>
<evidence type="ECO:0000256" key="5">
    <source>
        <dbReference type="SAM" id="SignalP"/>
    </source>
</evidence>
<feature type="region of interest" description="Disordered" evidence="3">
    <location>
        <begin position="29"/>
        <end position="55"/>
    </location>
</feature>
<dbReference type="FunFam" id="3.80.10.10:FF:000383">
    <property type="entry name" value="Leucine-rich repeat receptor protein kinase EMS1"/>
    <property type="match status" value="1"/>
</dbReference>
<dbReference type="PANTHER" id="PTHR48064:SF1">
    <property type="entry name" value="RECEPTOR-LIKE PROTEIN 51-RELATED"/>
    <property type="match status" value="1"/>
</dbReference>
<evidence type="ECO:0000256" key="1">
    <source>
        <dbReference type="ARBA" id="ARBA00022614"/>
    </source>
</evidence>
<evidence type="ECO:0000313" key="6">
    <source>
        <dbReference type="EMBL" id="KAF8413718.1"/>
    </source>
</evidence>
<feature type="transmembrane region" description="Helical" evidence="4">
    <location>
        <begin position="412"/>
        <end position="433"/>
    </location>
</feature>
<feature type="chain" id="PRO_5033059542" description="Receptor-like protein 51" evidence="5">
    <location>
        <begin position="23"/>
        <end position="438"/>
    </location>
</feature>
<evidence type="ECO:0000256" key="2">
    <source>
        <dbReference type="ARBA" id="ARBA00022737"/>
    </source>
</evidence>
<dbReference type="Gene3D" id="3.80.10.10">
    <property type="entry name" value="Ribonuclease Inhibitor"/>
    <property type="match status" value="2"/>
</dbReference>
<evidence type="ECO:0000313" key="7">
    <source>
        <dbReference type="Proteomes" id="UP000655225"/>
    </source>
</evidence>
<evidence type="ECO:0000256" key="4">
    <source>
        <dbReference type="SAM" id="Phobius"/>
    </source>
</evidence>
<protein>
    <recommendedName>
        <fullName evidence="8">Receptor-like protein 51</fullName>
    </recommendedName>
</protein>
<sequence length="438" mass="47114">MEPRPPLNLLILLHFLLSCTLATSSSLAPHISPTKSPSPPASKKTPSPSSASPSTLYPKQLQALQSLNIPTSKDPCSQPSLHNATLCDSGKPFRFLVSLRLINCSDDVQMSSTALESLTTLQDLEFFNCPIPPARFPPILISNLRSFTCINSLRKLTGVWLGRLQNLTDLTVSGVSVNASGPLIILGKLKNLRSVTISHTNLTGNLPKKWHLNITHIDLSANQLKGKIHSSLTLLGDLEFLNLSSNELSGEIPISFGDLLSLRNVSFASNSLSGSIPDSMADIPGLVQLDLSSNQFNGTIPKFISKMKKLKYLNLEKNNFHGVMPFNGSFIKSLAVFKVGGNSNLCYNHSTVSSKLKLGIAPCDKDGLPVSPPPDKSGSSGDDGNNSDYSDDDTSSSDAKHNEEKRHGPSKIVFGVAIGLSSVVFLIVFLVLLSKWCG</sequence>
<keyword evidence="1" id="KW-0433">Leucine-rich repeat</keyword>
<proteinExistence type="predicted"/>
<feature type="compositionally biased region" description="Low complexity" evidence="3">
    <location>
        <begin position="376"/>
        <end position="388"/>
    </location>
</feature>
<keyword evidence="5" id="KW-0732">Signal</keyword>
<evidence type="ECO:0008006" key="8">
    <source>
        <dbReference type="Google" id="ProtNLM"/>
    </source>
</evidence>
<gene>
    <name evidence="6" type="ORF">HHK36_001710</name>
</gene>
<dbReference type="Pfam" id="PF00560">
    <property type="entry name" value="LRR_1"/>
    <property type="match status" value="2"/>
</dbReference>
<dbReference type="EMBL" id="JABCRI010000001">
    <property type="protein sequence ID" value="KAF8413718.1"/>
    <property type="molecule type" value="Genomic_DNA"/>
</dbReference>
<comment type="caution">
    <text evidence="6">The sequence shown here is derived from an EMBL/GenBank/DDBJ whole genome shotgun (WGS) entry which is preliminary data.</text>
</comment>
<keyword evidence="4" id="KW-0812">Transmembrane</keyword>
<organism evidence="6 7">
    <name type="scientific">Tetracentron sinense</name>
    <name type="common">Spur-leaf</name>
    <dbReference type="NCBI Taxonomy" id="13715"/>
    <lineage>
        <taxon>Eukaryota</taxon>
        <taxon>Viridiplantae</taxon>
        <taxon>Streptophyta</taxon>
        <taxon>Embryophyta</taxon>
        <taxon>Tracheophyta</taxon>
        <taxon>Spermatophyta</taxon>
        <taxon>Magnoliopsida</taxon>
        <taxon>Trochodendrales</taxon>
        <taxon>Trochodendraceae</taxon>
        <taxon>Tetracentron</taxon>
    </lineage>
</organism>
<dbReference type="Proteomes" id="UP000655225">
    <property type="component" value="Unassembled WGS sequence"/>
</dbReference>
<dbReference type="InterPro" id="IPR032675">
    <property type="entry name" value="LRR_dom_sf"/>
</dbReference>
<name>A0A835DSA0_TETSI</name>
<accession>A0A835DSA0</accession>
<feature type="signal peptide" evidence="5">
    <location>
        <begin position="1"/>
        <end position="22"/>
    </location>
</feature>
<dbReference type="PROSITE" id="PS51257">
    <property type="entry name" value="PROKAR_LIPOPROTEIN"/>
    <property type="match status" value="1"/>
</dbReference>
<dbReference type="PANTHER" id="PTHR48064">
    <property type="entry name" value="OS01G0750400 PROTEIN"/>
    <property type="match status" value="1"/>
</dbReference>
<dbReference type="OrthoDB" id="676979at2759"/>
<keyword evidence="7" id="KW-1185">Reference proteome</keyword>
<keyword evidence="2" id="KW-0677">Repeat</keyword>
<dbReference type="OMA" id="EKNNFHG"/>